<gene>
    <name evidence="2" type="ORF">EYF80_056872</name>
</gene>
<evidence type="ECO:0000313" key="3">
    <source>
        <dbReference type="Proteomes" id="UP000314294"/>
    </source>
</evidence>
<dbReference type="Proteomes" id="UP000314294">
    <property type="component" value="Unassembled WGS sequence"/>
</dbReference>
<organism evidence="2 3">
    <name type="scientific">Liparis tanakae</name>
    <name type="common">Tanaka's snailfish</name>
    <dbReference type="NCBI Taxonomy" id="230148"/>
    <lineage>
        <taxon>Eukaryota</taxon>
        <taxon>Metazoa</taxon>
        <taxon>Chordata</taxon>
        <taxon>Craniata</taxon>
        <taxon>Vertebrata</taxon>
        <taxon>Euteleostomi</taxon>
        <taxon>Actinopterygii</taxon>
        <taxon>Neopterygii</taxon>
        <taxon>Teleostei</taxon>
        <taxon>Neoteleostei</taxon>
        <taxon>Acanthomorphata</taxon>
        <taxon>Eupercaria</taxon>
        <taxon>Perciformes</taxon>
        <taxon>Cottioidei</taxon>
        <taxon>Cottales</taxon>
        <taxon>Liparidae</taxon>
        <taxon>Liparis</taxon>
    </lineage>
</organism>
<sequence>MIHQMIQQMIRDRVLPPTAAQAAFSASRSQDPESRAQEDNTNRKDWHQAGSHHQPPQSVAVYKV</sequence>
<accession>A0A4Z2EX85</accession>
<evidence type="ECO:0000313" key="2">
    <source>
        <dbReference type="EMBL" id="TNN32964.1"/>
    </source>
</evidence>
<keyword evidence="3" id="KW-1185">Reference proteome</keyword>
<feature type="compositionally biased region" description="Basic and acidic residues" evidence="1">
    <location>
        <begin position="30"/>
        <end position="47"/>
    </location>
</feature>
<reference evidence="2 3" key="1">
    <citation type="submission" date="2019-03" db="EMBL/GenBank/DDBJ databases">
        <title>First draft genome of Liparis tanakae, snailfish: a comprehensive survey of snailfish specific genes.</title>
        <authorList>
            <person name="Kim W."/>
            <person name="Song I."/>
            <person name="Jeong J.-H."/>
            <person name="Kim D."/>
            <person name="Kim S."/>
            <person name="Ryu S."/>
            <person name="Song J.Y."/>
            <person name="Lee S.K."/>
        </authorList>
    </citation>
    <scope>NUCLEOTIDE SEQUENCE [LARGE SCALE GENOMIC DNA]</scope>
    <source>
        <tissue evidence="2">Muscle</tissue>
    </source>
</reference>
<dbReference type="AlphaFoldDB" id="A0A4Z2EX85"/>
<comment type="caution">
    <text evidence="2">The sequence shown here is derived from an EMBL/GenBank/DDBJ whole genome shotgun (WGS) entry which is preliminary data.</text>
</comment>
<feature type="compositionally biased region" description="Low complexity" evidence="1">
    <location>
        <begin position="19"/>
        <end position="29"/>
    </location>
</feature>
<dbReference type="EMBL" id="SRLO01002411">
    <property type="protein sequence ID" value="TNN32964.1"/>
    <property type="molecule type" value="Genomic_DNA"/>
</dbReference>
<evidence type="ECO:0000256" key="1">
    <source>
        <dbReference type="SAM" id="MobiDB-lite"/>
    </source>
</evidence>
<feature type="region of interest" description="Disordered" evidence="1">
    <location>
        <begin position="18"/>
        <end position="64"/>
    </location>
</feature>
<proteinExistence type="predicted"/>
<name>A0A4Z2EX85_9TELE</name>
<protein>
    <submittedName>
        <fullName evidence="2">Uncharacterized protein</fullName>
    </submittedName>
</protein>